<accession>A0AAW0MPM3</accession>
<proteinExistence type="predicted"/>
<name>A0AAW0MPM3_9GOBI</name>
<sequence length="158" mass="16874">MRQKEATAGSAANDKANNVALQENGVLNGQINTSKQANTDSNIDKHCSQDLATSLANGTSQFSPIRTVPSPRGPLQVLASSSQDSRFLETGGSSKHRRSSLDTVGSVPFPPNRENTERPSSCCPALLLEGTELSRYGAKIYKMKDGLIGSALDLIKKR</sequence>
<evidence type="ECO:0000313" key="2">
    <source>
        <dbReference type="EMBL" id="KAK7882668.1"/>
    </source>
</evidence>
<evidence type="ECO:0000256" key="1">
    <source>
        <dbReference type="SAM" id="MobiDB-lite"/>
    </source>
</evidence>
<dbReference type="EMBL" id="JBBPFD010000021">
    <property type="protein sequence ID" value="KAK7882668.1"/>
    <property type="molecule type" value="Genomic_DNA"/>
</dbReference>
<reference evidence="3" key="1">
    <citation type="submission" date="2024-04" db="EMBL/GenBank/DDBJ databases">
        <title>Salinicola lusitanus LLJ914,a marine bacterium isolated from the Okinawa Trough.</title>
        <authorList>
            <person name="Li J."/>
        </authorList>
    </citation>
    <scope>NUCLEOTIDE SEQUENCE [LARGE SCALE GENOMIC DNA]</scope>
</reference>
<evidence type="ECO:0000313" key="3">
    <source>
        <dbReference type="Proteomes" id="UP001460270"/>
    </source>
</evidence>
<keyword evidence="3" id="KW-1185">Reference proteome</keyword>
<dbReference type="AlphaFoldDB" id="A0AAW0MPM3"/>
<protein>
    <submittedName>
        <fullName evidence="2">Uncharacterized protein</fullName>
    </submittedName>
</protein>
<organism evidence="2 3">
    <name type="scientific">Mugilogobius chulae</name>
    <name type="common">yellowstripe goby</name>
    <dbReference type="NCBI Taxonomy" id="88201"/>
    <lineage>
        <taxon>Eukaryota</taxon>
        <taxon>Metazoa</taxon>
        <taxon>Chordata</taxon>
        <taxon>Craniata</taxon>
        <taxon>Vertebrata</taxon>
        <taxon>Euteleostomi</taxon>
        <taxon>Actinopterygii</taxon>
        <taxon>Neopterygii</taxon>
        <taxon>Teleostei</taxon>
        <taxon>Neoteleostei</taxon>
        <taxon>Acanthomorphata</taxon>
        <taxon>Gobiaria</taxon>
        <taxon>Gobiiformes</taxon>
        <taxon>Gobioidei</taxon>
        <taxon>Gobiidae</taxon>
        <taxon>Gobionellinae</taxon>
        <taxon>Mugilogobius</taxon>
    </lineage>
</organism>
<comment type="caution">
    <text evidence="2">The sequence shown here is derived from an EMBL/GenBank/DDBJ whole genome shotgun (WGS) entry which is preliminary data.</text>
</comment>
<feature type="region of interest" description="Disordered" evidence="1">
    <location>
        <begin position="1"/>
        <end position="23"/>
    </location>
</feature>
<dbReference type="Proteomes" id="UP001460270">
    <property type="component" value="Unassembled WGS sequence"/>
</dbReference>
<gene>
    <name evidence="2" type="ORF">WMY93_028842</name>
</gene>
<feature type="region of interest" description="Disordered" evidence="1">
    <location>
        <begin position="58"/>
        <end position="121"/>
    </location>
</feature>